<organism evidence="3 4">
    <name type="scientific">Salinivirga cyanobacteriivorans</name>
    <dbReference type="NCBI Taxonomy" id="1307839"/>
    <lineage>
        <taxon>Bacteria</taxon>
        <taxon>Pseudomonadati</taxon>
        <taxon>Bacteroidota</taxon>
        <taxon>Bacteroidia</taxon>
        <taxon>Bacteroidales</taxon>
        <taxon>Salinivirgaceae</taxon>
        <taxon>Salinivirga</taxon>
    </lineage>
</organism>
<accession>A0A0S2I5L8</accession>
<dbReference type="AlphaFoldDB" id="A0A0S2I5L8"/>
<keyword evidence="1" id="KW-1133">Transmembrane helix</keyword>
<dbReference type="InterPro" id="IPR029024">
    <property type="entry name" value="TerB-like"/>
</dbReference>
<dbReference type="STRING" id="1307839.L21SP5_03875"/>
<dbReference type="RefSeq" id="WP_057954728.1">
    <property type="nucleotide sequence ID" value="NZ_CP013118.1"/>
</dbReference>
<gene>
    <name evidence="3" type="primary">djlA</name>
    <name evidence="3" type="ORF">L21SP5_03875</name>
</gene>
<name>A0A0S2I5L8_9BACT</name>
<dbReference type="Gene3D" id="1.10.287.110">
    <property type="entry name" value="DnaJ domain"/>
    <property type="match status" value="1"/>
</dbReference>
<keyword evidence="1" id="KW-0812">Transmembrane</keyword>
<dbReference type="InterPro" id="IPR050817">
    <property type="entry name" value="DjlA_DnaK_co-chaperone"/>
</dbReference>
<evidence type="ECO:0000259" key="2">
    <source>
        <dbReference type="PROSITE" id="PS50076"/>
    </source>
</evidence>
<dbReference type="Proteomes" id="UP000064893">
    <property type="component" value="Chromosome"/>
</dbReference>
<dbReference type="InterPro" id="IPR001623">
    <property type="entry name" value="DnaJ_domain"/>
</dbReference>
<dbReference type="SUPFAM" id="SSF46565">
    <property type="entry name" value="Chaperone J-domain"/>
    <property type="match status" value="1"/>
</dbReference>
<sequence length="239" mass="26558">MGKFGKWIAGGLGWALFGPLGGIVGFVAGAYLEKEAEPTQKGRRATTTGGYAMTLLVLTAAVMKADGKVVKSELDYVKRYFIQAFGPDAASEALRMLRDILKQNIPLNEVCAQIEANMDYASRTQLLHFLYGIAQADGQIDKSEQKVIDEIGYRIGVSAGDIGSVRSMFVKNTNWAYDVLEVKPDASDQEVKKAYRKMAVKYHPDKVSHLGEDFQQKAKDKFQKLSEAYETIKKERNMN</sequence>
<feature type="transmembrane region" description="Helical" evidence="1">
    <location>
        <begin position="44"/>
        <end position="63"/>
    </location>
</feature>
<dbReference type="KEGG" id="blq:L21SP5_03875"/>
<dbReference type="SMART" id="SM00271">
    <property type="entry name" value="DnaJ"/>
    <property type="match status" value="1"/>
</dbReference>
<dbReference type="PRINTS" id="PR00625">
    <property type="entry name" value="JDOMAIN"/>
</dbReference>
<keyword evidence="1" id="KW-0472">Membrane</keyword>
<evidence type="ECO:0000313" key="3">
    <source>
        <dbReference type="EMBL" id="ALO17467.1"/>
    </source>
</evidence>
<dbReference type="PROSITE" id="PS50076">
    <property type="entry name" value="DNAJ_2"/>
    <property type="match status" value="1"/>
</dbReference>
<feature type="domain" description="J" evidence="2">
    <location>
        <begin position="175"/>
        <end position="237"/>
    </location>
</feature>
<dbReference type="PANTHER" id="PTHR24074">
    <property type="entry name" value="CO-CHAPERONE PROTEIN DJLA"/>
    <property type="match status" value="1"/>
</dbReference>
<dbReference type="OrthoDB" id="9779622at2"/>
<evidence type="ECO:0000313" key="4">
    <source>
        <dbReference type="Proteomes" id="UP000064893"/>
    </source>
</evidence>
<dbReference type="Gene3D" id="1.10.3680.10">
    <property type="entry name" value="TerB-like"/>
    <property type="match status" value="1"/>
</dbReference>
<dbReference type="EMBL" id="CP013118">
    <property type="protein sequence ID" value="ALO17467.1"/>
    <property type="molecule type" value="Genomic_DNA"/>
</dbReference>
<feature type="transmembrane region" description="Helical" evidence="1">
    <location>
        <begin position="12"/>
        <end position="32"/>
    </location>
</feature>
<dbReference type="InterPro" id="IPR007791">
    <property type="entry name" value="DjlA_N"/>
</dbReference>
<keyword evidence="4" id="KW-1185">Reference proteome</keyword>
<dbReference type="InterPro" id="IPR036869">
    <property type="entry name" value="J_dom_sf"/>
</dbReference>
<proteinExistence type="predicted"/>
<evidence type="ECO:0000256" key="1">
    <source>
        <dbReference type="SAM" id="Phobius"/>
    </source>
</evidence>
<dbReference type="SUPFAM" id="SSF158682">
    <property type="entry name" value="TerB-like"/>
    <property type="match status" value="1"/>
</dbReference>
<reference evidence="3 4" key="1">
    <citation type="submission" date="2015-11" db="EMBL/GenBank/DDBJ databases">
        <title>Description and complete genome sequence of a novel strain predominating in hypersaline microbial mats and representing a new family of the Bacteriodetes phylum.</title>
        <authorList>
            <person name="Spring S."/>
            <person name="Bunk B."/>
            <person name="Sproer C."/>
            <person name="Klenk H.-P."/>
        </authorList>
    </citation>
    <scope>NUCLEOTIDE SEQUENCE [LARGE SCALE GENOMIC DNA]</scope>
    <source>
        <strain evidence="3 4">L21-Spi-D4</strain>
    </source>
</reference>
<dbReference type="Pfam" id="PF05099">
    <property type="entry name" value="TerB"/>
    <property type="match status" value="1"/>
</dbReference>
<dbReference type="CDD" id="cd06257">
    <property type="entry name" value="DnaJ"/>
    <property type="match status" value="1"/>
</dbReference>
<dbReference type="Pfam" id="PF00226">
    <property type="entry name" value="DnaJ"/>
    <property type="match status" value="1"/>
</dbReference>
<protein>
    <submittedName>
        <fullName evidence="3">DnaJ-like protein DjlA</fullName>
    </submittedName>
</protein>